<protein>
    <submittedName>
        <fullName evidence="1">Uncharacterized protein</fullName>
    </submittedName>
</protein>
<gene>
    <name evidence="1" type="ORF">I6U48_02980</name>
</gene>
<evidence type="ECO:0000313" key="1">
    <source>
        <dbReference type="EMBL" id="MBV7271878.1"/>
    </source>
</evidence>
<dbReference type="EMBL" id="JAEEGC010000013">
    <property type="protein sequence ID" value="MBV7271878.1"/>
    <property type="molecule type" value="Genomic_DNA"/>
</dbReference>
<evidence type="ECO:0000313" key="2">
    <source>
        <dbReference type="Proteomes" id="UP000694308"/>
    </source>
</evidence>
<reference evidence="1" key="1">
    <citation type="submission" date="2020-12" db="EMBL/GenBank/DDBJ databases">
        <title>Clostridium thailandense sp. nov., a novel acetogenic bacterium isolated from peat land soil in Thailand.</title>
        <authorList>
            <person name="Chaikitkaew S."/>
            <person name="Birkeland N.K."/>
        </authorList>
    </citation>
    <scope>NUCLEOTIDE SEQUENCE</scope>
    <source>
        <strain evidence="1">PL3</strain>
    </source>
</reference>
<comment type="caution">
    <text evidence="1">The sequence shown here is derived from an EMBL/GenBank/DDBJ whole genome shotgun (WGS) entry which is preliminary data.</text>
</comment>
<proteinExistence type="predicted"/>
<sequence length="113" mass="13101">MAKRGSKYKLQDIIPLQTIIDTVNSSTSNVLLEIGRAVASGEYAVRFYNDREQPRFYKNEERLRYTVQKAIFISSFNHWGEVIDILCKNNELELDEDQYSSLNEKLYGSISGR</sequence>
<dbReference type="RefSeq" id="WP_218318917.1">
    <property type="nucleotide sequence ID" value="NZ_JAEEGC010000013.1"/>
</dbReference>
<organism evidence="1 2">
    <name type="scientific">Clostridium thailandense</name>
    <dbReference type="NCBI Taxonomy" id="2794346"/>
    <lineage>
        <taxon>Bacteria</taxon>
        <taxon>Bacillati</taxon>
        <taxon>Bacillota</taxon>
        <taxon>Clostridia</taxon>
        <taxon>Eubacteriales</taxon>
        <taxon>Clostridiaceae</taxon>
        <taxon>Clostridium</taxon>
    </lineage>
</organism>
<name>A0A949X310_9CLOT</name>
<accession>A0A949X310</accession>
<dbReference type="AlphaFoldDB" id="A0A949X310"/>
<keyword evidence="2" id="KW-1185">Reference proteome</keyword>
<dbReference type="Proteomes" id="UP000694308">
    <property type="component" value="Unassembled WGS sequence"/>
</dbReference>